<dbReference type="RefSeq" id="XP_022497163.1">
    <property type="nucleotide sequence ID" value="XM_022646827.1"/>
</dbReference>
<dbReference type="EMBL" id="LVCJ01000069">
    <property type="protein sequence ID" value="OAL30858.1"/>
    <property type="molecule type" value="Genomic_DNA"/>
</dbReference>
<reference evidence="2 3" key="1">
    <citation type="submission" date="2016-03" db="EMBL/GenBank/DDBJ databases">
        <title>The draft genome sequence of Fonsecaea nubica causative agent of cutaneous subcutaneous infection in human host.</title>
        <authorList>
            <person name="Costa F."/>
            <person name="Sybren D.H."/>
            <person name="Raittz R.T."/>
            <person name="Weiss V.A."/>
            <person name="Leao A.C."/>
            <person name="Gomes R."/>
            <person name="De Souza E.M."/>
            <person name="Pedrosa F.O."/>
            <person name="Steffens M.B."/>
            <person name="Bombassaro A."/>
            <person name="Tadra-Sfeir M.Z."/>
            <person name="Moreno L.F."/>
            <person name="Najafzadeh M.J."/>
            <person name="Felipe M.S."/>
            <person name="Teixeira M."/>
            <person name="Sun J."/>
            <person name="Xi L."/>
            <person name="Castro M.A."/>
            <person name="Vicente V.A."/>
        </authorList>
    </citation>
    <scope>NUCLEOTIDE SEQUENCE [LARGE SCALE GENOMIC DNA]</scope>
    <source>
        <strain evidence="2 3">CBS 269.64</strain>
    </source>
</reference>
<feature type="compositionally biased region" description="Polar residues" evidence="1">
    <location>
        <begin position="32"/>
        <end position="45"/>
    </location>
</feature>
<gene>
    <name evidence="2" type="ORF">AYO20_08551</name>
</gene>
<organism evidence="2 3">
    <name type="scientific">Fonsecaea nubica</name>
    <dbReference type="NCBI Taxonomy" id="856822"/>
    <lineage>
        <taxon>Eukaryota</taxon>
        <taxon>Fungi</taxon>
        <taxon>Dikarya</taxon>
        <taxon>Ascomycota</taxon>
        <taxon>Pezizomycotina</taxon>
        <taxon>Eurotiomycetes</taxon>
        <taxon>Chaetothyriomycetidae</taxon>
        <taxon>Chaetothyriales</taxon>
        <taxon>Herpotrichiellaceae</taxon>
        <taxon>Fonsecaea</taxon>
    </lineage>
</organism>
<proteinExistence type="predicted"/>
<keyword evidence="3" id="KW-1185">Reference proteome</keyword>
<dbReference type="Proteomes" id="UP000185904">
    <property type="component" value="Unassembled WGS sequence"/>
</dbReference>
<evidence type="ECO:0000256" key="1">
    <source>
        <dbReference type="SAM" id="MobiDB-lite"/>
    </source>
</evidence>
<protein>
    <recommendedName>
        <fullName evidence="4">Transcription factor domain-containing protein</fullName>
    </recommendedName>
</protein>
<evidence type="ECO:0008006" key="4">
    <source>
        <dbReference type="Google" id="ProtNLM"/>
    </source>
</evidence>
<dbReference type="AlphaFoldDB" id="A0A178CLV8"/>
<evidence type="ECO:0000313" key="2">
    <source>
        <dbReference type="EMBL" id="OAL30858.1"/>
    </source>
</evidence>
<dbReference type="OrthoDB" id="5958943at2759"/>
<accession>A0A178CLV8</accession>
<evidence type="ECO:0000313" key="3">
    <source>
        <dbReference type="Proteomes" id="UP000185904"/>
    </source>
</evidence>
<dbReference type="GeneID" id="34591954"/>
<comment type="caution">
    <text evidence="2">The sequence shown here is derived from an EMBL/GenBank/DDBJ whole genome shotgun (WGS) entry which is preliminary data.</text>
</comment>
<feature type="region of interest" description="Disordered" evidence="1">
    <location>
        <begin position="25"/>
        <end position="51"/>
    </location>
</feature>
<sequence length="630" mass="70394">MSFFGSSHMCHIGWMNNAKKVGARGLRKTRSPPLTTASSEQSSLSPEVRQRDVENDAWIPPAESISQTASDQIRLSTESSNLAASSASYVPLTPPFECTTTSVGDWLERIYESCFDNVLGFWIGRHACALVADPKCSIIYPPGRCFSELDESIFGDWEARNRLSSVQSPSRSQQRWDQIDQSLKHAKRSYAARWFHLIPPAERSGILPEHIVREFWRRSRRDMLKVVNRVSYRSALTLFLFSTTPVPVGISEEEEMDGLSGPLCVQAALQQIQRLREGQRNCQFSGSMVVQEAELLANPVTSSKLSDAFLRTEARAYWAALTFDTSSALTMNLRSTLTSGLHGAETESCWRTLRMGAGSFHTRTGEWRRNPFSMTSDEVLQAIAAAAAAKMYVWKMISILKEALREGAEDEKVLRAWTSCTEAIEMFRVTFGPLLNDCERRLPFLGQVEKLNWYELMLHHYMGILILVDALEVAERNDLLSRLSETKLEAEHGVFSALKFGLESQFTVGGTQKTGTSTGTQSSNSDQTTTASFIAFDPFPHYVVAAAQLMVKVVSKQYRQGKIKLEAYKYLNGTLLKCLAELPQTSKSVQAAHKNLESSLIGLEDISTQSSTLGSTYWPAQIPQSRRTPD</sequence>
<name>A0A178CLV8_9EURO</name>